<feature type="region of interest" description="Disordered" evidence="1">
    <location>
        <begin position="485"/>
        <end position="607"/>
    </location>
</feature>
<feature type="compositionally biased region" description="Acidic residues" evidence="1">
    <location>
        <begin position="557"/>
        <end position="568"/>
    </location>
</feature>
<protein>
    <submittedName>
        <fullName evidence="2">Uncharacterized protein</fullName>
    </submittedName>
</protein>
<sequence>MSIEHENFDNILQNKDEKDLEQYGVWVKKPSEEEAKKKEDGNDSSAFFIDDFDFADVPDIDTIPKAVNDNLNAKIDEALESAATAAPENSAEELTPIEEAETEVPAPAEETFEIDDFNIEEYVPHTEEKNKTGADEQPLDIDLSFDDNFEQIMPDFPKESEETAEVKFADKTDSAAGGEFEEIDASMFDSDEPLEPSVPESIDLEAAAVPVADENVQTESVPLEAFENPDNTETVADEPPAMESVDISAFDTESTGVPSTAASNEKSQTDQIYDIAVKADDETGDSEQDEKPHEQAKTADVQTMSSSLLEKIMGELSLLRHDINELKEDFTTLKTAPAPSAGDTSKADEKEGGGFFADDGGDDTIALSGDELNNILTSADFTDEAENEKENASAAEPSAEAPAEIKEEAFPEIELPEELMIDEAEAEAENTEEASPMPELNIEENELHEPQLDDIDFDLSENETVEEELPSEIEIPVVEDLVVDSSAEDFFDEDDTPKEIDETDVRFLAENPAEAEHAAEVAEEPAAKPEAEDEKEETDQYSPTNQVFNSRQWQSEGETDLSLEEEAPAEVSEPAEEKTTETVFGKNIDTDGGSAHKTEQPANIPQNMRDEIKSVLAYMDQLLENLPEEKIVEFAQSEHFPVYKKLFNELGLS</sequence>
<dbReference type="RefSeq" id="WP_016525453.1">
    <property type="nucleotide sequence ID" value="NZ_KE332518.1"/>
</dbReference>
<keyword evidence="3" id="KW-1185">Reference proteome</keyword>
<feature type="region of interest" description="Disordered" evidence="1">
    <location>
        <begin position="168"/>
        <end position="198"/>
    </location>
</feature>
<feature type="compositionally biased region" description="Polar residues" evidence="1">
    <location>
        <begin position="540"/>
        <end position="556"/>
    </location>
</feature>
<dbReference type="eggNOG" id="ENOG503478X">
    <property type="taxonomic scope" value="Bacteria"/>
</dbReference>
<dbReference type="Proteomes" id="UP000014541">
    <property type="component" value="Unassembled WGS sequence"/>
</dbReference>
<feature type="compositionally biased region" description="Acidic residues" evidence="1">
    <location>
        <begin position="179"/>
        <end position="194"/>
    </location>
</feature>
<gene>
    <name evidence="2" type="ORF">HMPREF9194_01167</name>
</gene>
<accession>S3KF34</accession>
<evidence type="ECO:0000313" key="2">
    <source>
        <dbReference type="EMBL" id="EPF30842.1"/>
    </source>
</evidence>
<feature type="region of interest" description="Disordered" evidence="1">
    <location>
        <begin position="331"/>
        <end position="404"/>
    </location>
</feature>
<dbReference type="EMBL" id="ATFF01000006">
    <property type="protein sequence ID" value="EPF30842.1"/>
    <property type="molecule type" value="Genomic_DNA"/>
</dbReference>
<feature type="compositionally biased region" description="Acidic residues" evidence="1">
    <location>
        <begin position="486"/>
        <end position="496"/>
    </location>
</feature>
<feature type="compositionally biased region" description="Low complexity" evidence="1">
    <location>
        <begin position="392"/>
        <end position="402"/>
    </location>
</feature>
<evidence type="ECO:0000256" key="1">
    <source>
        <dbReference type="SAM" id="MobiDB-lite"/>
    </source>
</evidence>
<feature type="compositionally biased region" description="Basic and acidic residues" evidence="1">
    <location>
        <begin position="497"/>
        <end position="507"/>
    </location>
</feature>
<comment type="caution">
    <text evidence="2">The sequence shown here is derived from an EMBL/GenBank/DDBJ whole genome shotgun (WGS) entry which is preliminary data.</text>
</comment>
<dbReference type="STRING" id="1125699.HMPREF9194_01167"/>
<feature type="compositionally biased region" description="Polar residues" evidence="1">
    <location>
        <begin position="251"/>
        <end position="271"/>
    </location>
</feature>
<evidence type="ECO:0000313" key="3">
    <source>
        <dbReference type="Proteomes" id="UP000014541"/>
    </source>
</evidence>
<feature type="region of interest" description="Disordered" evidence="1">
    <location>
        <begin position="214"/>
        <end position="302"/>
    </location>
</feature>
<dbReference type="AlphaFoldDB" id="S3KF34"/>
<reference evidence="2 3" key="1">
    <citation type="submission" date="2013-04" db="EMBL/GenBank/DDBJ databases">
        <title>The Genome Sequence of Treponema maltophilum ATCC 51939.</title>
        <authorList>
            <consortium name="The Broad Institute Genomics Platform"/>
            <person name="Earl A."/>
            <person name="Ward D."/>
            <person name="Feldgarden M."/>
            <person name="Gevers D."/>
            <person name="Leonetti C."/>
            <person name="Blanton J.M."/>
            <person name="Dewhirst F.E."/>
            <person name="Izard J."/>
            <person name="Walker B."/>
            <person name="Young S."/>
            <person name="Zeng Q."/>
            <person name="Gargeya S."/>
            <person name="Fitzgerald M."/>
            <person name="Haas B."/>
            <person name="Abouelleil A."/>
            <person name="Allen A.W."/>
            <person name="Alvarado L."/>
            <person name="Arachchi H.M."/>
            <person name="Berlin A.M."/>
            <person name="Chapman S.B."/>
            <person name="Gainer-Dewar J."/>
            <person name="Goldberg J."/>
            <person name="Griggs A."/>
            <person name="Gujja S."/>
            <person name="Hansen M."/>
            <person name="Howarth C."/>
            <person name="Imamovic A."/>
            <person name="Ireland A."/>
            <person name="Larimer J."/>
            <person name="McCowan C."/>
            <person name="Murphy C."/>
            <person name="Pearson M."/>
            <person name="Poon T.W."/>
            <person name="Priest M."/>
            <person name="Roberts A."/>
            <person name="Saif S."/>
            <person name="Shea T."/>
            <person name="Sisk P."/>
            <person name="Sykes S."/>
            <person name="Wortman J."/>
            <person name="Nusbaum C."/>
            <person name="Birren B."/>
        </authorList>
    </citation>
    <scope>NUCLEOTIDE SEQUENCE [LARGE SCALE GENOMIC DNA]</scope>
    <source>
        <strain evidence="2 3">ATCC 51939</strain>
    </source>
</reference>
<proteinExistence type="predicted"/>
<feature type="compositionally biased region" description="Basic and acidic residues" evidence="1">
    <location>
        <begin position="514"/>
        <end position="530"/>
    </location>
</feature>
<dbReference type="PATRIC" id="fig|1125699.3.peg.1188"/>
<dbReference type="HOGENOM" id="CLU_349808_0_0_12"/>
<organism evidence="2 3">
    <name type="scientific">Treponema maltophilum ATCC 51939</name>
    <dbReference type="NCBI Taxonomy" id="1125699"/>
    <lineage>
        <taxon>Bacteria</taxon>
        <taxon>Pseudomonadati</taxon>
        <taxon>Spirochaetota</taxon>
        <taxon>Spirochaetia</taxon>
        <taxon>Spirochaetales</taxon>
        <taxon>Treponemataceae</taxon>
        <taxon>Treponema</taxon>
    </lineage>
</organism>
<name>S3KF34_TREMA</name>
<feature type="region of interest" description="Disordered" evidence="1">
    <location>
        <begin position="82"/>
        <end position="111"/>
    </location>
</feature>